<proteinExistence type="predicted"/>
<protein>
    <submittedName>
        <fullName evidence="2">Uncharacterized protein</fullName>
    </submittedName>
</protein>
<accession>A0A218WXW0</accession>
<organism evidence="2 3">
    <name type="scientific">Punica granatum</name>
    <name type="common">Pomegranate</name>
    <dbReference type="NCBI Taxonomy" id="22663"/>
    <lineage>
        <taxon>Eukaryota</taxon>
        <taxon>Viridiplantae</taxon>
        <taxon>Streptophyta</taxon>
        <taxon>Embryophyta</taxon>
        <taxon>Tracheophyta</taxon>
        <taxon>Spermatophyta</taxon>
        <taxon>Magnoliopsida</taxon>
        <taxon>eudicotyledons</taxon>
        <taxon>Gunneridae</taxon>
        <taxon>Pentapetalae</taxon>
        <taxon>rosids</taxon>
        <taxon>malvids</taxon>
        <taxon>Myrtales</taxon>
        <taxon>Lythraceae</taxon>
        <taxon>Punica</taxon>
    </lineage>
</organism>
<comment type="caution">
    <text evidence="2">The sequence shown here is derived from an EMBL/GenBank/DDBJ whole genome shotgun (WGS) entry which is preliminary data.</text>
</comment>
<reference evidence="3" key="1">
    <citation type="journal article" date="2017" name="Plant J.">
        <title>The pomegranate (Punica granatum L.) genome and the genomics of punicalagin biosynthesis.</title>
        <authorList>
            <person name="Qin G."/>
            <person name="Xu C."/>
            <person name="Ming R."/>
            <person name="Tang H."/>
            <person name="Guyot R."/>
            <person name="Kramer E.M."/>
            <person name="Hu Y."/>
            <person name="Yi X."/>
            <person name="Qi Y."/>
            <person name="Xu X."/>
            <person name="Gao Z."/>
            <person name="Pan H."/>
            <person name="Jian J."/>
            <person name="Tian Y."/>
            <person name="Yue Z."/>
            <person name="Xu Y."/>
        </authorList>
    </citation>
    <scope>NUCLEOTIDE SEQUENCE [LARGE SCALE GENOMIC DNA]</scope>
    <source>
        <strain evidence="3">cv. Dabenzi</strain>
    </source>
</reference>
<dbReference type="Proteomes" id="UP000197138">
    <property type="component" value="Unassembled WGS sequence"/>
</dbReference>
<gene>
    <name evidence="2" type="ORF">CDL15_Pgr012493</name>
</gene>
<dbReference type="AlphaFoldDB" id="A0A218WXW0"/>
<evidence type="ECO:0000313" key="3">
    <source>
        <dbReference type="Proteomes" id="UP000197138"/>
    </source>
</evidence>
<evidence type="ECO:0000313" key="2">
    <source>
        <dbReference type="EMBL" id="OWM76882.1"/>
    </source>
</evidence>
<dbReference type="EMBL" id="MTKT01002948">
    <property type="protein sequence ID" value="OWM76882.1"/>
    <property type="molecule type" value="Genomic_DNA"/>
</dbReference>
<sequence>MAPKQSTYADFKSTYPPKGTLPGSDKTWSGTASNADHEDRGIRVQHSCRATSVTCTPGQILFFFLDDRGNHL</sequence>
<evidence type="ECO:0000256" key="1">
    <source>
        <dbReference type="SAM" id="MobiDB-lite"/>
    </source>
</evidence>
<name>A0A218WXW0_PUNGR</name>
<feature type="region of interest" description="Disordered" evidence="1">
    <location>
        <begin position="1"/>
        <end position="36"/>
    </location>
</feature>